<feature type="repeat" description="TPR" evidence="4">
    <location>
        <begin position="48"/>
        <end position="81"/>
    </location>
</feature>
<comment type="similarity">
    <text evidence="3">Belongs to the BBS4 family.</text>
</comment>
<feature type="repeat" description="TPR" evidence="4">
    <location>
        <begin position="82"/>
        <end position="115"/>
    </location>
</feature>
<evidence type="ECO:0000256" key="2">
    <source>
        <dbReference type="ARBA" id="ARBA00022803"/>
    </source>
</evidence>
<dbReference type="EMBL" id="JI171522">
    <property type="protein sequence ID" value="ADY45239.1"/>
    <property type="molecule type" value="mRNA"/>
</dbReference>
<name>F1L535_ASCSU</name>
<dbReference type="PROSITE" id="PS50005">
    <property type="entry name" value="TPR"/>
    <property type="match status" value="2"/>
</dbReference>
<dbReference type="AlphaFoldDB" id="F1L535"/>
<keyword evidence="1" id="KW-0677">Repeat</keyword>
<protein>
    <submittedName>
        <fullName evidence="5">Bardet-Biedl syndrome 4 protein</fullName>
    </submittedName>
</protein>
<reference evidence="5" key="1">
    <citation type="journal article" date="2011" name="Genome Res.">
        <title>Deep small RNA sequencing from the nematode Ascaris reveals conservation, functional diversification, and novel developmental profiles.</title>
        <authorList>
            <person name="Wang J."/>
            <person name="Czech B."/>
            <person name="Crunk A."/>
            <person name="Wallace A."/>
            <person name="Mitreva M."/>
            <person name="Hannon G.J."/>
            <person name="Davis R.E."/>
        </authorList>
    </citation>
    <scope>NUCLEOTIDE SEQUENCE</scope>
</reference>
<evidence type="ECO:0000313" key="5">
    <source>
        <dbReference type="EMBL" id="ADY45239.1"/>
    </source>
</evidence>
<organism evidence="5">
    <name type="scientific">Ascaris suum</name>
    <name type="common">Pig roundworm</name>
    <name type="synonym">Ascaris lumbricoides</name>
    <dbReference type="NCBI Taxonomy" id="6253"/>
    <lineage>
        <taxon>Eukaryota</taxon>
        <taxon>Metazoa</taxon>
        <taxon>Ecdysozoa</taxon>
        <taxon>Nematoda</taxon>
        <taxon>Chromadorea</taxon>
        <taxon>Rhabditida</taxon>
        <taxon>Spirurina</taxon>
        <taxon>Ascaridomorpha</taxon>
        <taxon>Ascaridoidea</taxon>
        <taxon>Ascarididae</taxon>
        <taxon>Ascaris</taxon>
    </lineage>
</organism>
<evidence type="ECO:0000256" key="3">
    <source>
        <dbReference type="ARBA" id="ARBA00023778"/>
    </source>
</evidence>
<keyword evidence="2 4" id="KW-0802">TPR repeat</keyword>
<accession>F1L535</accession>
<sequence>MPSIWIRTIHEGLLLACDGALSHRPHNRFDNKGTRVFGIGPKRCQIRRDSHLLGAKLCAQKNEIIPAIEAYKKALELEPENLDVLTNVGLLYLRTHSEDQAFSILGKALSYDPTHAPSILAAGSIIQANGDYDVALAKYRIAADKCDYNGPLCGIILECAFSAKANTSLQSVASKRRII</sequence>
<dbReference type="GO" id="GO:0036064">
    <property type="term" value="C:ciliary basal body"/>
    <property type="evidence" value="ECO:0007669"/>
    <property type="project" value="TreeGrafter"/>
</dbReference>
<dbReference type="GO" id="GO:0060271">
    <property type="term" value="P:cilium assembly"/>
    <property type="evidence" value="ECO:0007669"/>
    <property type="project" value="TreeGrafter"/>
</dbReference>
<dbReference type="Gene3D" id="1.25.40.10">
    <property type="entry name" value="Tetratricopeptide repeat domain"/>
    <property type="match status" value="1"/>
</dbReference>
<dbReference type="SMART" id="SM00028">
    <property type="entry name" value="TPR"/>
    <property type="match status" value="2"/>
</dbReference>
<proteinExistence type="evidence at transcript level"/>
<evidence type="ECO:0000256" key="1">
    <source>
        <dbReference type="ARBA" id="ARBA00022737"/>
    </source>
</evidence>
<dbReference type="PANTHER" id="PTHR44186">
    <property type="match status" value="1"/>
</dbReference>
<dbReference type="InterPro" id="IPR019734">
    <property type="entry name" value="TPR_rpt"/>
</dbReference>
<evidence type="ECO:0000256" key="4">
    <source>
        <dbReference type="PROSITE-ProRule" id="PRU00339"/>
    </source>
</evidence>
<dbReference type="SUPFAM" id="SSF48452">
    <property type="entry name" value="TPR-like"/>
    <property type="match status" value="1"/>
</dbReference>
<dbReference type="PANTHER" id="PTHR44186:SF1">
    <property type="entry name" value="BARDET-BIEDL SYNDROME 4 PROTEIN"/>
    <property type="match status" value="1"/>
</dbReference>
<dbReference type="Pfam" id="PF13414">
    <property type="entry name" value="TPR_11"/>
    <property type="match status" value="1"/>
</dbReference>
<dbReference type="InterPro" id="IPR011990">
    <property type="entry name" value="TPR-like_helical_dom_sf"/>
</dbReference>
<dbReference type="GO" id="GO:0061512">
    <property type="term" value="P:protein localization to cilium"/>
    <property type="evidence" value="ECO:0007669"/>
    <property type="project" value="TreeGrafter"/>
</dbReference>